<evidence type="ECO:0000313" key="3">
    <source>
        <dbReference type="Proteomes" id="UP000578252"/>
    </source>
</evidence>
<evidence type="ECO:0000313" key="2">
    <source>
        <dbReference type="EMBL" id="NMW65772.1"/>
    </source>
</evidence>
<gene>
    <name evidence="2" type="ORF">HHJ78_09695</name>
</gene>
<dbReference type="Proteomes" id="UP000578252">
    <property type="component" value="Unassembled WGS sequence"/>
</dbReference>
<dbReference type="AlphaFoldDB" id="A0A7Y0U2S1"/>
<dbReference type="Pfam" id="PF04480">
    <property type="entry name" value="DUF559"/>
    <property type="match status" value="1"/>
</dbReference>
<sequence length="280" mass="32505">MNKEYYRGIFSTAMLREHQVSRRRQEKLVSEGKLRQIRHGWYATNDAHQDAIRAIKHGGQVGCISGCKVHGLWIPPKHQKQLHICVSNQGGAKLDLDRVGISVHRGGDREISSIRFVQDCLTDVMKHHDPETALVILESAVNHKLVTFNEGEALIAGLPENKRWPLRHFARGAQSGSETRVRLFFNQRNVKVKPQEHLRNIGWVDLLVGKSLIVECDSQTYHSSGADTHKDRVRDEYADKQGYTVIRLSYPQIWYQWEETQDYLERKIKTHRYRYLLKSF</sequence>
<accession>A0A7Y0U2S1</accession>
<feature type="domain" description="DUF559" evidence="1">
    <location>
        <begin position="209"/>
        <end position="264"/>
    </location>
</feature>
<dbReference type="Gene3D" id="3.40.960.10">
    <property type="entry name" value="VSR Endonuclease"/>
    <property type="match status" value="1"/>
</dbReference>
<evidence type="ECO:0000259" key="1">
    <source>
        <dbReference type="Pfam" id="PF04480"/>
    </source>
</evidence>
<organism evidence="2 3">
    <name type="scientific">Mobiluncus mulieris</name>
    <dbReference type="NCBI Taxonomy" id="2052"/>
    <lineage>
        <taxon>Bacteria</taxon>
        <taxon>Bacillati</taxon>
        <taxon>Actinomycetota</taxon>
        <taxon>Actinomycetes</taxon>
        <taxon>Actinomycetales</taxon>
        <taxon>Actinomycetaceae</taxon>
        <taxon>Mobiluncus</taxon>
    </lineage>
</organism>
<reference evidence="2 3" key="1">
    <citation type="submission" date="2020-04" db="EMBL/GenBank/DDBJ databases">
        <title>Antimicrobial susceptibility and clonality of vaginal-derived multi-drug resistant Mobiluncus isolates in China.</title>
        <authorList>
            <person name="Zhang X."/>
        </authorList>
    </citation>
    <scope>NUCLEOTIDE SEQUENCE [LARGE SCALE GENOMIC DNA]</scope>
    <source>
        <strain evidence="2 3">13</strain>
    </source>
</reference>
<dbReference type="EMBL" id="JABCUR010000009">
    <property type="protein sequence ID" value="NMW65772.1"/>
    <property type="molecule type" value="Genomic_DNA"/>
</dbReference>
<dbReference type="InterPro" id="IPR007569">
    <property type="entry name" value="DUF559"/>
</dbReference>
<protein>
    <submittedName>
        <fullName evidence="2">Type IV toxin-antitoxin system AbiEi family antitoxin domain-containing protein</fullName>
    </submittedName>
</protein>
<name>A0A7Y0U2S1_9ACTO</name>
<dbReference type="RefSeq" id="WP_169772336.1">
    <property type="nucleotide sequence ID" value="NZ_JABCUR010000009.1"/>
</dbReference>
<comment type="caution">
    <text evidence="2">The sequence shown here is derived from an EMBL/GenBank/DDBJ whole genome shotgun (WGS) entry which is preliminary data.</text>
</comment>
<proteinExistence type="predicted"/>